<protein>
    <submittedName>
        <fullName evidence="2">DUF4830 domain-containing protein</fullName>
    </submittedName>
</protein>
<dbReference type="Proteomes" id="UP000824002">
    <property type="component" value="Unassembled WGS sequence"/>
</dbReference>
<gene>
    <name evidence="2" type="ORF">IAB51_08450</name>
</gene>
<evidence type="ECO:0000259" key="1">
    <source>
        <dbReference type="Pfam" id="PF16112"/>
    </source>
</evidence>
<feature type="domain" description="DUF4830" evidence="1">
    <location>
        <begin position="54"/>
        <end position="137"/>
    </location>
</feature>
<comment type="caution">
    <text evidence="2">The sequence shown here is derived from an EMBL/GenBank/DDBJ whole genome shotgun (WGS) entry which is preliminary data.</text>
</comment>
<reference evidence="2" key="2">
    <citation type="journal article" date="2021" name="PeerJ">
        <title>Extensive microbial diversity within the chicken gut microbiome revealed by metagenomics and culture.</title>
        <authorList>
            <person name="Gilroy R."/>
            <person name="Ravi A."/>
            <person name="Getino M."/>
            <person name="Pursley I."/>
            <person name="Horton D.L."/>
            <person name="Alikhan N.F."/>
            <person name="Baker D."/>
            <person name="Gharbi K."/>
            <person name="Hall N."/>
            <person name="Watson M."/>
            <person name="Adriaenssens E.M."/>
            <person name="Foster-Nyarko E."/>
            <person name="Jarju S."/>
            <person name="Secka A."/>
            <person name="Antonio M."/>
            <person name="Oren A."/>
            <person name="Chaudhuri R.R."/>
            <person name="La Ragione R."/>
            <person name="Hildebrand F."/>
            <person name="Pallen M.J."/>
        </authorList>
    </citation>
    <scope>NUCLEOTIDE SEQUENCE</scope>
    <source>
        <strain evidence="2">CHK199-13235</strain>
    </source>
</reference>
<dbReference type="EMBL" id="DVJP01000054">
    <property type="protein sequence ID" value="HIS76823.1"/>
    <property type="molecule type" value="Genomic_DNA"/>
</dbReference>
<dbReference type="Pfam" id="PF16112">
    <property type="entry name" value="DUF4830"/>
    <property type="match status" value="1"/>
</dbReference>
<accession>A0A9D1K180</accession>
<proteinExistence type="predicted"/>
<reference evidence="2" key="1">
    <citation type="submission" date="2020-10" db="EMBL/GenBank/DDBJ databases">
        <authorList>
            <person name="Gilroy R."/>
        </authorList>
    </citation>
    <scope>NUCLEOTIDE SEQUENCE</scope>
    <source>
        <strain evidence="2">CHK199-13235</strain>
    </source>
</reference>
<sequence length="157" mass="17755">MEVLHGMKALHKLCRRGWVCLLCGITALALALLVLPGAGQKTDWGRNTAEQTAFLEKFGWKVSPEPLETRTIQIPEEFGEVYSRYNQIQLEQGKDLRPYAGKKVEHYQYQVMNYPNFSETIRANLLVYEGEIIGGDISSLALDGFMHGFSKESSENQ</sequence>
<name>A0A9D1K180_9FIRM</name>
<dbReference type="InterPro" id="IPR032257">
    <property type="entry name" value="DUF4830"/>
</dbReference>
<organism evidence="2 3">
    <name type="scientific">Candidatus Merdivicinus excrementipullorum</name>
    <dbReference type="NCBI Taxonomy" id="2840867"/>
    <lineage>
        <taxon>Bacteria</taxon>
        <taxon>Bacillati</taxon>
        <taxon>Bacillota</taxon>
        <taxon>Clostridia</taxon>
        <taxon>Eubacteriales</taxon>
        <taxon>Oscillospiraceae</taxon>
        <taxon>Oscillospiraceae incertae sedis</taxon>
        <taxon>Candidatus Merdivicinus</taxon>
    </lineage>
</organism>
<dbReference type="AlphaFoldDB" id="A0A9D1K180"/>
<evidence type="ECO:0000313" key="3">
    <source>
        <dbReference type="Proteomes" id="UP000824002"/>
    </source>
</evidence>
<evidence type="ECO:0000313" key="2">
    <source>
        <dbReference type="EMBL" id="HIS76823.1"/>
    </source>
</evidence>